<proteinExistence type="predicted"/>
<keyword evidence="3" id="KW-1185">Reference proteome</keyword>
<evidence type="ECO:0000256" key="1">
    <source>
        <dbReference type="SAM" id="Phobius"/>
    </source>
</evidence>
<reference evidence="2" key="1">
    <citation type="journal article" date="2021" name="Open Biol.">
        <title>Shared evolutionary footprints suggest mitochondrial oxidative damage underlies multiple complex I losses in fungi.</title>
        <authorList>
            <person name="Schikora-Tamarit M.A."/>
            <person name="Marcet-Houben M."/>
            <person name="Nosek J."/>
            <person name="Gabaldon T."/>
        </authorList>
    </citation>
    <scope>NUCLEOTIDE SEQUENCE</scope>
    <source>
        <strain evidence="2">CBS2887</strain>
    </source>
</reference>
<organism evidence="2 3">
    <name type="scientific">Wickerhamomyces pijperi</name>
    <name type="common">Yeast</name>
    <name type="synonym">Pichia pijperi</name>
    <dbReference type="NCBI Taxonomy" id="599730"/>
    <lineage>
        <taxon>Eukaryota</taxon>
        <taxon>Fungi</taxon>
        <taxon>Dikarya</taxon>
        <taxon>Ascomycota</taxon>
        <taxon>Saccharomycotina</taxon>
        <taxon>Saccharomycetes</taxon>
        <taxon>Phaffomycetales</taxon>
        <taxon>Wickerhamomycetaceae</taxon>
        <taxon>Wickerhamomyces</taxon>
    </lineage>
</organism>
<dbReference type="EMBL" id="JAEUBG010004672">
    <property type="protein sequence ID" value="KAH3680729.1"/>
    <property type="molecule type" value="Genomic_DNA"/>
</dbReference>
<name>A0A9P8Q0T6_WICPI</name>
<feature type="transmembrane region" description="Helical" evidence="1">
    <location>
        <begin position="12"/>
        <end position="31"/>
    </location>
</feature>
<keyword evidence="1" id="KW-0472">Membrane</keyword>
<reference evidence="2" key="2">
    <citation type="submission" date="2021-01" db="EMBL/GenBank/DDBJ databases">
        <authorList>
            <person name="Schikora-Tamarit M.A."/>
        </authorList>
    </citation>
    <scope>NUCLEOTIDE SEQUENCE</scope>
    <source>
        <strain evidence="2">CBS2887</strain>
    </source>
</reference>
<keyword evidence="1" id="KW-0812">Transmembrane</keyword>
<accession>A0A9P8Q0T6</accession>
<dbReference type="Proteomes" id="UP000774326">
    <property type="component" value="Unassembled WGS sequence"/>
</dbReference>
<evidence type="ECO:0000313" key="3">
    <source>
        <dbReference type="Proteomes" id="UP000774326"/>
    </source>
</evidence>
<dbReference type="AlphaFoldDB" id="A0A9P8Q0T6"/>
<evidence type="ECO:0000313" key="2">
    <source>
        <dbReference type="EMBL" id="KAH3680729.1"/>
    </source>
</evidence>
<gene>
    <name evidence="2" type="ORF">WICPIJ_008126</name>
</gene>
<protein>
    <submittedName>
        <fullName evidence="2">Uncharacterized protein</fullName>
    </submittedName>
</protein>
<comment type="caution">
    <text evidence="2">The sequence shown here is derived from an EMBL/GenBank/DDBJ whole genome shotgun (WGS) entry which is preliminary data.</text>
</comment>
<sequence>MIQLSRLKSSGRVFGSNVILGFFKLNVLMIFCLEYENVITSSPVIESKAIIGFEAGIGPVCVVCCSFGCDSISVLALSGELGSESVGRGDNSCLLDSLLTVIVEMFGLEVSSLLSSSLIGLSTQCETGVSLIASILTVRDTGIGANSCFCWVEASGTEGGVKDESGIIFLANAPMEYSCNCEYW</sequence>
<keyword evidence="1" id="KW-1133">Transmembrane helix</keyword>